<evidence type="ECO:0000313" key="8">
    <source>
        <dbReference type="EMBL" id="STY43428.1"/>
    </source>
</evidence>
<evidence type="ECO:0000259" key="7">
    <source>
        <dbReference type="Pfam" id="PF06271"/>
    </source>
</evidence>
<dbReference type="Proteomes" id="UP000254879">
    <property type="component" value="Unassembled WGS sequence"/>
</dbReference>
<dbReference type="EMBL" id="UGPG01000001">
    <property type="protein sequence ID" value="STY43428.1"/>
    <property type="molecule type" value="Genomic_DNA"/>
</dbReference>
<evidence type="ECO:0000256" key="2">
    <source>
        <dbReference type="ARBA" id="ARBA00022475"/>
    </source>
</evidence>
<organism evidence="8 9">
    <name type="scientific">Listeria grayi</name>
    <name type="common">Listeria murrayi</name>
    <dbReference type="NCBI Taxonomy" id="1641"/>
    <lineage>
        <taxon>Bacteria</taxon>
        <taxon>Bacillati</taxon>
        <taxon>Bacillota</taxon>
        <taxon>Bacilli</taxon>
        <taxon>Bacillales</taxon>
        <taxon>Listeriaceae</taxon>
        <taxon>Listeria</taxon>
    </lineage>
</organism>
<comment type="subcellular location">
    <subcellularLocation>
        <location evidence="1">Cell membrane</location>
        <topology evidence="1">Multi-pass membrane protein</topology>
    </subcellularLocation>
</comment>
<evidence type="ECO:0000256" key="5">
    <source>
        <dbReference type="ARBA" id="ARBA00023136"/>
    </source>
</evidence>
<evidence type="ECO:0000256" key="6">
    <source>
        <dbReference type="SAM" id="Phobius"/>
    </source>
</evidence>
<evidence type="ECO:0000313" key="9">
    <source>
        <dbReference type="Proteomes" id="UP000254879"/>
    </source>
</evidence>
<reference evidence="8 9" key="1">
    <citation type="submission" date="2018-06" db="EMBL/GenBank/DDBJ databases">
        <authorList>
            <consortium name="Pathogen Informatics"/>
            <person name="Doyle S."/>
        </authorList>
    </citation>
    <scope>NUCLEOTIDE SEQUENCE [LARGE SCALE GENOMIC DNA]</scope>
    <source>
        <strain evidence="9">NCTC 10815</strain>
    </source>
</reference>
<evidence type="ECO:0000256" key="4">
    <source>
        <dbReference type="ARBA" id="ARBA00022989"/>
    </source>
</evidence>
<dbReference type="RefSeq" id="WP_003755556.1">
    <property type="nucleotide sequence ID" value="NZ_CABKNG010000001.1"/>
</dbReference>
<dbReference type="InterPro" id="IPR051791">
    <property type="entry name" value="Pra-immunoreactive"/>
</dbReference>
<keyword evidence="3 6" id="KW-0812">Transmembrane</keyword>
<evidence type="ECO:0000256" key="3">
    <source>
        <dbReference type="ARBA" id="ARBA00022692"/>
    </source>
</evidence>
<name>A0A378MAQ1_LISGR</name>
<feature type="transmembrane region" description="Helical" evidence="6">
    <location>
        <begin position="35"/>
        <end position="57"/>
    </location>
</feature>
<dbReference type="Pfam" id="PF06271">
    <property type="entry name" value="RDD"/>
    <property type="match status" value="1"/>
</dbReference>
<feature type="domain" description="RDD" evidence="7">
    <location>
        <begin position="29"/>
        <end position="151"/>
    </location>
</feature>
<keyword evidence="4 6" id="KW-1133">Transmembrane helix</keyword>
<dbReference type="PANTHER" id="PTHR36115">
    <property type="entry name" value="PROLINE-RICH ANTIGEN HOMOLOG-RELATED"/>
    <property type="match status" value="1"/>
</dbReference>
<keyword evidence="5 6" id="KW-0472">Membrane</keyword>
<dbReference type="PANTHER" id="PTHR36115:SF9">
    <property type="entry name" value="LMO1584 PROTEIN"/>
    <property type="match status" value="1"/>
</dbReference>
<proteinExistence type="predicted"/>
<gene>
    <name evidence="8" type="ORF">NCTC10815_00723</name>
</gene>
<evidence type="ECO:0000256" key="1">
    <source>
        <dbReference type="ARBA" id="ARBA00004651"/>
    </source>
</evidence>
<dbReference type="GO" id="GO:0005886">
    <property type="term" value="C:plasma membrane"/>
    <property type="evidence" value="ECO:0007669"/>
    <property type="project" value="UniProtKB-SubCell"/>
</dbReference>
<accession>A0A378MAQ1</accession>
<keyword evidence="2" id="KW-1003">Cell membrane</keyword>
<dbReference type="InterPro" id="IPR010432">
    <property type="entry name" value="RDD"/>
</dbReference>
<feature type="transmembrane region" description="Helical" evidence="6">
    <location>
        <begin position="69"/>
        <end position="88"/>
    </location>
</feature>
<protein>
    <submittedName>
        <fullName evidence="8">RDD family</fullName>
    </submittedName>
</protein>
<sequence>MTEPRVFYYRQAAAEKMPASEAIPKPYFAGFWIRFFAYIIDLIAAGSIQVILLTPLFTGVGLPKHSSLFSLYGLASALLFLAYFIVFTKLGGQTLGKMLLGIKVIRLDRKPLTFSNVLFREGLLRYLQKVILPLYLVVAFTPQKQSIADLLENTTVVHVGYLELETKA</sequence>
<dbReference type="AlphaFoldDB" id="A0A378MAQ1"/>